<evidence type="ECO:0000256" key="1">
    <source>
        <dbReference type="SAM" id="MobiDB-lite"/>
    </source>
</evidence>
<protein>
    <submittedName>
        <fullName evidence="2">Uncharacterized protein</fullName>
    </submittedName>
</protein>
<reference evidence="2" key="1">
    <citation type="journal article" date="2020" name="bioRxiv">
        <title>Comparative genomics of Chlamydomonas.</title>
        <authorList>
            <person name="Craig R.J."/>
            <person name="Hasan A.R."/>
            <person name="Ness R.W."/>
            <person name="Keightley P.D."/>
        </authorList>
    </citation>
    <scope>NUCLEOTIDE SEQUENCE</scope>
    <source>
        <strain evidence="2">CCAP 11/70</strain>
    </source>
</reference>
<dbReference type="OrthoDB" id="537519at2759"/>
<organism evidence="2 3">
    <name type="scientific">Edaphochlamys debaryana</name>
    <dbReference type="NCBI Taxonomy" id="47281"/>
    <lineage>
        <taxon>Eukaryota</taxon>
        <taxon>Viridiplantae</taxon>
        <taxon>Chlorophyta</taxon>
        <taxon>core chlorophytes</taxon>
        <taxon>Chlorophyceae</taxon>
        <taxon>CS clade</taxon>
        <taxon>Chlamydomonadales</taxon>
        <taxon>Chlamydomonadales incertae sedis</taxon>
        <taxon>Edaphochlamys</taxon>
    </lineage>
</organism>
<dbReference type="Pfam" id="PF04232">
    <property type="entry name" value="SpoVS"/>
    <property type="match status" value="1"/>
</dbReference>
<feature type="compositionally biased region" description="Low complexity" evidence="1">
    <location>
        <begin position="307"/>
        <end position="334"/>
    </location>
</feature>
<sequence length="391" mass="40786">MLLQKKLSRPSGIVSSTPTRRVPLVRCSAAAEAPSAAPAERASESSRPPSRTAGPRRFASRGPPRDADGEASSARPGRFQGNQLPAIAFLEDDEGSSARRATALFKQHLCNGRSVLARALGRQGCAGALRFLVALREEADKHTPRMDVRFRLLEGEEVRPFGTPLLFFAEPVRARVEPPATDTVLLVSKNSVPERLRDALTRALSDNLKKEDGSFVRVDMVGASAMYRGVQALAEARETMGKAGGALWIVPEVVTEPLRAAAAQTATVASADGGAAGATEDESSVAPAVVQVMRLWVGRNPRPQAETPAGAKAPEAQAAPAAGPAEAATPAAVSTAPEVGEGKIVVSAAEWEALKGALSSMVEQQRNLTSLLEAQQAMAAKNGAGVATPSA</sequence>
<dbReference type="InterPro" id="IPR007347">
    <property type="entry name" value="SpoVS"/>
</dbReference>
<evidence type="ECO:0000313" key="2">
    <source>
        <dbReference type="EMBL" id="KAG2499630.1"/>
    </source>
</evidence>
<dbReference type="EMBL" id="JAEHOE010000006">
    <property type="protein sequence ID" value="KAG2499630.1"/>
    <property type="molecule type" value="Genomic_DNA"/>
</dbReference>
<name>A0A836C497_9CHLO</name>
<proteinExistence type="predicted"/>
<keyword evidence="3" id="KW-1185">Reference proteome</keyword>
<gene>
    <name evidence="2" type="ORF">HYH03_002569</name>
</gene>
<feature type="region of interest" description="Disordered" evidence="1">
    <location>
        <begin position="301"/>
        <end position="334"/>
    </location>
</feature>
<dbReference type="Proteomes" id="UP000612055">
    <property type="component" value="Unassembled WGS sequence"/>
</dbReference>
<feature type="compositionally biased region" description="Low complexity" evidence="1">
    <location>
        <begin position="28"/>
        <end position="51"/>
    </location>
</feature>
<evidence type="ECO:0000313" key="3">
    <source>
        <dbReference type="Proteomes" id="UP000612055"/>
    </source>
</evidence>
<accession>A0A836C497</accession>
<comment type="caution">
    <text evidence="2">The sequence shown here is derived from an EMBL/GenBank/DDBJ whole genome shotgun (WGS) entry which is preliminary data.</text>
</comment>
<dbReference type="AlphaFoldDB" id="A0A836C497"/>
<feature type="region of interest" description="Disordered" evidence="1">
    <location>
        <begin position="1"/>
        <end position="79"/>
    </location>
</feature>